<keyword evidence="2" id="KW-0472">Membrane</keyword>
<dbReference type="STRING" id="569365.A0A0D2CMW6"/>
<feature type="region of interest" description="Disordered" evidence="1">
    <location>
        <begin position="223"/>
        <end position="242"/>
    </location>
</feature>
<keyword evidence="2" id="KW-1133">Transmembrane helix</keyword>
<evidence type="ECO:0000313" key="4">
    <source>
        <dbReference type="EMBL" id="KIW32558.1"/>
    </source>
</evidence>
<dbReference type="HOGENOM" id="CLU_009600_14_3_1"/>
<sequence>MDSRARRPDRSITFSLAALFVAVILATRWYSSASSQVPAAVETNAVVINPLTAGLRELQSALGSGTVRSVDLVQLYTDQIQKYDDSLKAMINFKPLPGVFEAAEILDKERSQGKTRGPLHGIPIVIKGGFVPLFNDAGLIFARQDNIDTHPDLGFQTTAGSYALVGSWPQRNAKIVDLLIAAGVIIIGKTNLSELSNYKGTNITSGYSAVGGQVQSAYVRDKVDPADGKDSHSNPSGSSSGSAVAVSAGYSPFSIGTETDGSLILPAGRAALYTIKPTIGLVPQAGIVPISSNFDSAGPMAKSSYDLAVLLDAIVDPDRKLPQSYTSALTESWSDISVATLDPEVWNLPDSWLRHVENATQQMNREIRQAYAKIETLAKSYAGNVPLTRHGALTLNGQNSETVVAAADFVKDINAYLDTRINSTIRDLKGLIKFNEQHAALELSPYSPNQERLTRAYRQSITTEEYNAHFGHLRRVAREEGIDFILDTYKVDVIMAPADSLLISYAACSGYPIATLPLSYLEYNGRPFGLSVVARANQEAMLIKVQSAWDATFGPRKPPSGKIGT</sequence>
<feature type="compositionally biased region" description="Basic and acidic residues" evidence="1">
    <location>
        <begin position="223"/>
        <end position="232"/>
    </location>
</feature>
<dbReference type="SUPFAM" id="SSF75304">
    <property type="entry name" value="Amidase signature (AS) enzymes"/>
    <property type="match status" value="1"/>
</dbReference>
<evidence type="ECO:0000259" key="3">
    <source>
        <dbReference type="Pfam" id="PF01425"/>
    </source>
</evidence>
<dbReference type="GeneID" id="27343283"/>
<accession>A0A0D2CMW6</accession>
<proteinExistence type="predicted"/>
<feature type="transmembrane region" description="Helical" evidence="2">
    <location>
        <begin position="12"/>
        <end position="30"/>
    </location>
</feature>
<dbReference type="VEuPathDB" id="FungiDB:PV07_04089"/>
<evidence type="ECO:0000313" key="5">
    <source>
        <dbReference type="Proteomes" id="UP000054466"/>
    </source>
</evidence>
<dbReference type="InterPro" id="IPR023631">
    <property type="entry name" value="Amidase_dom"/>
</dbReference>
<dbReference type="Gene3D" id="3.90.1300.10">
    <property type="entry name" value="Amidase signature (AS) domain"/>
    <property type="match status" value="1"/>
</dbReference>
<reference evidence="4 5" key="1">
    <citation type="submission" date="2015-01" db="EMBL/GenBank/DDBJ databases">
        <title>The Genome Sequence of Cladophialophora immunda CBS83496.</title>
        <authorList>
            <consortium name="The Broad Institute Genomics Platform"/>
            <person name="Cuomo C."/>
            <person name="de Hoog S."/>
            <person name="Gorbushina A."/>
            <person name="Stielow B."/>
            <person name="Teixiera M."/>
            <person name="Abouelleil A."/>
            <person name="Chapman S.B."/>
            <person name="Priest M."/>
            <person name="Young S.K."/>
            <person name="Wortman J."/>
            <person name="Nusbaum C."/>
            <person name="Birren B."/>
        </authorList>
    </citation>
    <scope>NUCLEOTIDE SEQUENCE [LARGE SCALE GENOMIC DNA]</scope>
    <source>
        <strain evidence="4 5">CBS 83496</strain>
    </source>
</reference>
<dbReference type="OrthoDB" id="566138at2759"/>
<dbReference type="Proteomes" id="UP000054466">
    <property type="component" value="Unassembled WGS sequence"/>
</dbReference>
<dbReference type="PANTHER" id="PTHR42678">
    <property type="entry name" value="AMIDASE"/>
    <property type="match status" value="1"/>
</dbReference>
<name>A0A0D2CMW6_9EURO</name>
<keyword evidence="2" id="KW-0812">Transmembrane</keyword>
<evidence type="ECO:0000256" key="2">
    <source>
        <dbReference type="SAM" id="Phobius"/>
    </source>
</evidence>
<keyword evidence="5" id="KW-1185">Reference proteome</keyword>
<feature type="domain" description="Amidase" evidence="3">
    <location>
        <begin position="138"/>
        <end position="542"/>
    </location>
</feature>
<dbReference type="AlphaFoldDB" id="A0A0D2CMW6"/>
<evidence type="ECO:0000256" key="1">
    <source>
        <dbReference type="SAM" id="MobiDB-lite"/>
    </source>
</evidence>
<dbReference type="RefSeq" id="XP_016252774.1">
    <property type="nucleotide sequence ID" value="XM_016390872.1"/>
</dbReference>
<dbReference type="EMBL" id="KN847041">
    <property type="protein sequence ID" value="KIW32558.1"/>
    <property type="molecule type" value="Genomic_DNA"/>
</dbReference>
<organism evidence="4 5">
    <name type="scientific">Cladophialophora immunda</name>
    <dbReference type="NCBI Taxonomy" id="569365"/>
    <lineage>
        <taxon>Eukaryota</taxon>
        <taxon>Fungi</taxon>
        <taxon>Dikarya</taxon>
        <taxon>Ascomycota</taxon>
        <taxon>Pezizomycotina</taxon>
        <taxon>Eurotiomycetes</taxon>
        <taxon>Chaetothyriomycetidae</taxon>
        <taxon>Chaetothyriales</taxon>
        <taxon>Herpotrichiellaceae</taxon>
        <taxon>Cladophialophora</taxon>
    </lineage>
</organism>
<dbReference type="PANTHER" id="PTHR42678:SF34">
    <property type="entry name" value="OS04G0183300 PROTEIN"/>
    <property type="match status" value="1"/>
</dbReference>
<gene>
    <name evidence="4" type="ORF">PV07_04089</name>
</gene>
<dbReference type="InterPro" id="IPR036928">
    <property type="entry name" value="AS_sf"/>
</dbReference>
<protein>
    <recommendedName>
        <fullName evidence="3">Amidase domain-containing protein</fullName>
    </recommendedName>
</protein>
<dbReference type="Pfam" id="PF01425">
    <property type="entry name" value="Amidase"/>
    <property type="match status" value="1"/>
</dbReference>